<sequence length="269" mass="30302">MQSRLRLSTKCNAAGKTQLEDYFASPPFKVLTLPNYQAYWPQGLNAIQMSSSPGLLGGDELDIEIRLAQHTALSLTTQAFTRVQSMHPDQYAVQHTRITMAPHSRLFYLPHPLVLHKDSALQQTTEIRMGAGCRLIYGEISIIGRVLMNGERFAFRDFNSLLKLYREDKLLLSDRIRWQPASMDLTALIQMENYSHQGSLIYFAIDKSAAEIRALQSALQQQLSTSGDILFGLSQLNEEGLMLRAVAHRADELQELFAQASAYLKSLPD</sequence>
<proteinExistence type="inferred from homology"/>
<dbReference type="Proteomes" id="UP000295657">
    <property type="component" value="Unassembled WGS sequence"/>
</dbReference>
<evidence type="ECO:0000256" key="2">
    <source>
        <dbReference type="ARBA" id="ARBA00022988"/>
    </source>
</evidence>
<gene>
    <name evidence="4" type="primary">ureD</name>
    <name evidence="5" type="ORF">EDC45_1756</name>
</gene>
<dbReference type="PANTHER" id="PTHR33643:SF1">
    <property type="entry name" value="UREASE ACCESSORY PROTEIN D"/>
    <property type="match status" value="1"/>
</dbReference>
<dbReference type="InterPro" id="IPR002669">
    <property type="entry name" value="UreD"/>
</dbReference>
<evidence type="ECO:0000256" key="1">
    <source>
        <dbReference type="ARBA" id="ARBA00007177"/>
    </source>
</evidence>
<comment type="subcellular location">
    <subcellularLocation>
        <location evidence="4">Cytoplasm</location>
    </subcellularLocation>
</comment>
<dbReference type="OrthoDB" id="9807968at2"/>
<dbReference type="GO" id="GO:0016151">
    <property type="term" value="F:nickel cation binding"/>
    <property type="evidence" value="ECO:0007669"/>
    <property type="project" value="UniProtKB-UniRule"/>
</dbReference>
<dbReference type="PANTHER" id="PTHR33643">
    <property type="entry name" value="UREASE ACCESSORY PROTEIN D"/>
    <property type="match status" value="1"/>
</dbReference>
<comment type="function">
    <text evidence="4">Required for maturation of urease via the functional incorporation of the urease nickel metallocenter.</text>
</comment>
<keyword evidence="6" id="KW-1185">Reference proteome</keyword>
<accession>A0A4R6V6P3</accession>
<reference evidence="5 6" key="1">
    <citation type="submission" date="2019-03" db="EMBL/GenBank/DDBJ databases">
        <title>Genomic Encyclopedia of Type Strains, Phase IV (KMG-IV): sequencing the most valuable type-strain genomes for metagenomic binning, comparative biology and taxonomic classification.</title>
        <authorList>
            <person name="Goeker M."/>
        </authorList>
    </citation>
    <scope>NUCLEOTIDE SEQUENCE [LARGE SCALE GENOMIC DNA]</scope>
    <source>
        <strain evidence="5 6">DSM 28403</strain>
    </source>
</reference>
<keyword evidence="2 4" id="KW-0996">Nickel insertion</keyword>
<dbReference type="AlphaFoldDB" id="A0A4R6V6P3"/>
<evidence type="ECO:0000256" key="4">
    <source>
        <dbReference type="HAMAP-Rule" id="MF_01384"/>
    </source>
</evidence>
<comment type="subunit">
    <text evidence="4">UreD, UreF and UreG form a complex that acts as a GTP-hydrolysis-dependent molecular chaperone, activating the urease apoprotein by helping to assemble the nickel containing metallocenter of UreC. The UreE protein probably delivers the nickel.</text>
</comment>
<name>A0A4R6V6P3_9PAST</name>
<comment type="similarity">
    <text evidence="1 4">Belongs to the UreD family.</text>
</comment>
<dbReference type="GO" id="GO:0005737">
    <property type="term" value="C:cytoplasm"/>
    <property type="evidence" value="ECO:0007669"/>
    <property type="project" value="UniProtKB-SubCell"/>
</dbReference>
<comment type="caution">
    <text evidence="5">The sequence shown here is derived from an EMBL/GenBank/DDBJ whole genome shotgun (WGS) entry which is preliminary data.</text>
</comment>
<evidence type="ECO:0000313" key="5">
    <source>
        <dbReference type="EMBL" id="TDQ56797.1"/>
    </source>
</evidence>
<dbReference type="HAMAP" id="MF_01384">
    <property type="entry name" value="UreD"/>
    <property type="match status" value="1"/>
</dbReference>
<organism evidence="5 6">
    <name type="scientific">Mesocricetibacter intestinalis</name>
    <dbReference type="NCBI Taxonomy" id="1521930"/>
    <lineage>
        <taxon>Bacteria</taxon>
        <taxon>Pseudomonadati</taxon>
        <taxon>Pseudomonadota</taxon>
        <taxon>Gammaproteobacteria</taxon>
        <taxon>Pasteurellales</taxon>
        <taxon>Pasteurellaceae</taxon>
        <taxon>Mesocricetibacter</taxon>
    </lineage>
</organism>
<keyword evidence="4" id="KW-0963">Cytoplasm</keyword>
<protein>
    <recommendedName>
        <fullName evidence="4">Urease accessory protein UreD</fullName>
    </recommendedName>
</protein>
<dbReference type="RefSeq" id="WP_133545504.1">
    <property type="nucleotide sequence ID" value="NZ_SNYQ01000008.1"/>
</dbReference>
<evidence type="ECO:0000256" key="3">
    <source>
        <dbReference type="ARBA" id="ARBA00023186"/>
    </source>
</evidence>
<keyword evidence="3 4" id="KW-0143">Chaperone</keyword>
<dbReference type="Pfam" id="PF01774">
    <property type="entry name" value="UreD"/>
    <property type="match status" value="1"/>
</dbReference>
<dbReference type="EMBL" id="SNYQ01000008">
    <property type="protein sequence ID" value="TDQ56797.1"/>
    <property type="molecule type" value="Genomic_DNA"/>
</dbReference>
<evidence type="ECO:0000313" key="6">
    <source>
        <dbReference type="Proteomes" id="UP000295657"/>
    </source>
</evidence>